<keyword evidence="6" id="KW-1185">Reference proteome</keyword>
<dbReference type="GO" id="GO:0005524">
    <property type="term" value="F:ATP binding"/>
    <property type="evidence" value="ECO:0007669"/>
    <property type="project" value="UniProtKB-UniRule"/>
</dbReference>
<dbReference type="AlphaFoldDB" id="A0AA43XIQ2"/>
<dbReference type="InterPro" id="IPR013166">
    <property type="entry name" value="Citrate_lyase_ligase_C"/>
</dbReference>
<feature type="domain" description="N-acetyltransferase" evidence="4">
    <location>
        <begin position="7"/>
        <end position="140"/>
    </location>
</feature>
<dbReference type="NCBIfam" id="TIGR00124">
    <property type="entry name" value="cit_ly_ligase"/>
    <property type="match status" value="1"/>
</dbReference>
<dbReference type="InterPro" id="IPR000182">
    <property type="entry name" value="GNAT_dom"/>
</dbReference>
<keyword evidence="1 3" id="KW-0547">Nucleotide-binding</keyword>
<dbReference type="InterPro" id="IPR014729">
    <property type="entry name" value="Rossmann-like_a/b/a_fold"/>
</dbReference>
<dbReference type="EMBL" id="SUMG01000001">
    <property type="protein sequence ID" value="NBG87166.1"/>
    <property type="molecule type" value="Genomic_DNA"/>
</dbReference>
<dbReference type="InterPro" id="IPR004821">
    <property type="entry name" value="Cyt_trans-like"/>
</dbReference>
<protein>
    <recommendedName>
        <fullName evidence="3">[Citrate [pro-3S]-lyase] ligase</fullName>
        <ecNumber evidence="3">6.2.1.22</ecNumber>
    </recommendedName>
</protein>
<dbReference type="InterPro" id="IPR005216">
    <property type="entry name" value="Citrate_lyase_ligase"/>
</dbReference>
<name>A0AA43XIQ2_9CLOT</name>
<dbReference type="SUPFAM" id="SSF52374">
    <property type="entry name" value="Nucleotidylyl transferase"/>
    <property type="match status" value="1"/>
</dbReference>
<dbReference type="RefSeq" id="WP_160718460.1">
    <property type="nucleotide sequence ID" value="NZ_SUMG01000001.1"/>
</dbReference>
<evidence type="ECO:0000259" key="4">
    <source>
        <dbReference type="PROSITE" id="PS51186"/>
    </source>
</evidence>
<dbReference type="PANTHER" id="PTHR40599:SF1">
    <property type="entry name" value="[CITRATE [PRO-3S]-LYASE] LIGASE"/>
    <property type="match status" value="1"/>
</dbReference>
<dbReference type="PANTHER" id="PTHR40599">
    <property type="entry name" value="[CITRATE [PRO-3S]-LYASE] LIGASE"/>
    <property type="match status" value="1"/>
</dbReference>
<comment type="caution">
    <text evidence="5">The sequence shown here is derived from an EMBL/GenBank/DDBJ whole genome shotgun (WGS) entry which is preliminary data.</text>
</comment>
<evidence type="ECO:0000256" key="3">
    <source>
        <dbReference type="PIRNR" id="PIRNR005751"/>
    </source>
</evidence>
<dbReference type="GO" id="GO:0016747">
    <property type="term" value="F:acyltransferase activity, transferring groups other than amino-acyl groups"/>
    <property type="evidence" value="ECO:0007669"/>
    <property type="project" value="InterPro"/>
</dbReference>
<dbReference type="Pfam" id="PF13673">
    <property type="entry name" value="Acetyltransf_10"/>
    <property type="match status" value="1"/>
</dbReference>
<comment type="function">
    <text evidence="3">Acetylation of prosthetic group (2-(5''-phosphoribosyl)-3'-dephosphocoenzyme-A) of the gamma subunit of citrate lyase.</text>
</comment>
<dbReference type="GO" id="GO:0008771">
    <property type="term" value="F:[citrate (pro-3S)-lyase] ligase activity"/>
    <property type="evidence" value="ECO:0007669"/>
    <property type="project" value="UniProtKB-EC"/>
</dbReference>
<dbReference type="NCBIfam" id="TIGR00125">
    <property type="entry name" value="cyt_tran_rel"/>
    <property type="match status" value="1"/>
</dbReference>
<evidence type="ECO:0000256" key="2">
    <source>
        <dbReference type="ARBA" id="ARBA00022840"/>
    </source>
</evidence>
<dbReference type="Gene3D" id="3.40.630.30">
    <property type="match status" value="1"/>
</dbReference>
<proteinExistence type="predicted"/>
<dbReference type="Proteomes" id="UP000449710">
    <property type="component" value="Unassembled WGS sequence"/>
</dbReference>
<evidence type="ECO:0000256" key="1">
    <source>
        <dbReference type="ARBA" id="ARBA00022741"/>
    </source>
</evidence>
<dbReference type="PROSITE" id="PS51186">
    <property type="entry name" value="GNAT"/>
    <property type="match status" value="1"/>
</dbReference>
<reference evidence="5 6" key="1">
    <citation type="submission" date="2019-04" db="EMBL/GenBank/DDBJ databases">
        <title>Isachenkonia alkalipeptolytica gen. nov. sp. nov. a new anaerobic, alkiliphilic organothrophic bacterium capable to reduce synthesized ferrihydrite isolated from a soda lake.</title>
        <authorList>
            <person name="Toshchakov S.V."/>
            <person name="Zavarzina D.G."/>
            <person name="Zhilina T.N."/>
            <person name="Kostrikina N.A."/>
            <person name="Kublanov I.V."/>
        </authorList>
    </citation>
    <scope>NUCLEOTIDE SEQUENCE [LARGE SCALE GENOMIC DNA]</scope>
    <source>
        <strain evidence="5 6">Z-1701</strain>
    </source>
</reference>
<comment type="catalytic activity">
    <reaction evidence="3">
        <text>holo-[citrate lyase ACP] + acetate + ATP = acetyl-[citrate lyase ACP] + AMP + diphosphate</text>
        <dbReference type="Rhea" id="RHEA:23788"/>
        <dbReference type="Rhea" id="RHEA-COMP:10158"/>
        <dbReference type="Rhea" id="RHEA-COMP:13710"/>
        <dbReference type="ChEBI" id="CHEBI:30089"/>
        <dbReference type="ChEBI" id="CHEBI:30616"/>
        <dbReference type="ChEBI" id="CHEBI:33019"/>
        <dbReference type="ChEBI" id="CHEBI:82683"/>
        <dbReference type="ChEBI" id="CHEBI:137976"/>
        <dbReference type="ChEBI" id="CHEBI:456215"/>
        <dbReference type="EC" id="6.2.1.22"/>
    </reaction>
</comment>
<dbReference type="SUPFAM" id="SSF55729">
    <property type="entry name" value="Acyl-CoA N-acyltransferases (Nat)"/>
    <property type="match status" value="1"/>
</dbReference>
<keyword evidence="3 5" id="KW-0436">Ligase</keyword>
<evidence type="ECO:0000313" key="5">
    <source>
        <dbReference type="EMBL" id="NBG87166.1"/>
    </source>
</evidence>
<dbReference type="EC" id="6.2.1.22" evidence="3"/>
<evidence type="ECO:0000313" key="6">
    <source>
        <dbReference type="Proteomes" id="UP000449710"/>
    </source>
</evidence>
<dbReference type="Pfam" id="PF08218">
    <property type="entry name" value="Citrate_ly_lig"/>
    <property type="match status" value="1"/>
</dbReference>
<sequence length="347" mass="39760">MNIDFEITIREMNTARERKRVVLFLNEQELELERDVEYTLAVFHKDEMIGTGSLKGKVLKSIAVKQNFQGSGVTNKIVSELINEAYYRGKRHLFVYTKPENRKFFEDLGFYAVVEVNDRVCLLENHKEGIHGFVRELKREKIKGKIIGSIVMNCNPFTLGHQYLIEKAAKECDGVHVFVLWEDQSSFPSDIRYELVKKGTKHLSNVRVHRGRDYVISGATFPSYFIQGEEAVVESQASLDVTIFKEYIAPALGINRRYVGEEPFCAVTNLYNKTMEKILPQVGIEVKVIPRKKSEGLEISASMVRKGLVEQGVESVRHLVPESTYNFLLSKKAKGIIEKLGKENRRH</sequence>
<dbReference type="PIRSF" id="PIRSF005751">
    <property type="entry name" value="Acet_citr_lig"/>
    <property type="match status" value="1"/>
</dbReference>
<organism evidence="5 6">
    <name type="scientific">Isachenkonia alkalipeptolytica</name>
    <dbReference type="NCBI Taxonomy" id="2565777"/>
    <lineage>
        <taxon>Bacteria</taxon>
        <taxon>Bacillati</taxon>
        <taxon>Bacillota</taxon>
        <taxon>Clostridia</taxon>
        <taxon>Eubacteriales</taxon>
        <taxon>Clostridiaceae</taxon>
        <taxon>Isachenkonia</taxon>
    </lineage>
</organism>
<accession>A0AA43XIQ2</accession>
<keyword evidence="2 3" id="KW-0067">ATP-binding</keyword>
<dbReference type="InterPro" id="IPR016181">
    <property type="entry name" value="Acyl_CoA_acyltransferase"/>
</dbReference>
<gene>
    <name evidence="5" type="primary">citC</name>
    <name evidence="5" type="ORF">ISALK_01495</name>
</gene>
<dbReference type="SMART" id="SM00764">
    <property type="entry name" value="Citrate_ly_lig"/>
    <property type="match status" value="1"/>
</dbReference>
<dbReference type="Gene3D" id="3.40.50.620">
    <property type="entry name" value="HUPs"/>
    <property type="match status" value="1"/>
</dbReference>